<keyword evidence="3" id="KW-0677">Repeat</keyword>
<dbReference type="EMBL" id="JRKL02012874">
    <property type="protein sequence ID" value="KAF3943536.1"/>
    <property type="molecule type" value="Genomic_DNA"/>
</dbReference>
<feature type="repeat" description="ANK" evidence="7">
    <location>
        <begin position="118"/>
        <end position="140"/>
    </location>
</feature>
<evidence type="ECO:0000256" key="3">
    <source>
        <dbReference type="ARBA" id="ARBA00022737"/>
    </source>
</evidence>
<feature type="transmembrane region" description="Helical" evidence="9">
    <location>
        <begin position="646"/>
        <end position="667"/>
    </location>
</feature>
<dbReference type="Gene3D" id="1.25.40.20">
    <property type="entry name" value="Ankyrin repeat-containing domain"/>
    <property type="match status" value="3"/>
</dbReference>
<feature type="region of interest" description="Disordered" evidence="8">
    <location>
        <begin position="496"/>
        <end position="529"/>
    </location>
</feature>
<dbReference type="PROSITE" id="PS50297">
    <property type="entry name" value="ANK_REP_REGION"/>
    <property type="match status" value="3"/>
</dbReference>
<comment type="subcellular location">
    <subcellularLocation>
        <location evidence="1">Membrane</location>
        <topology evidence="1">Multi-pass membrane protein</topology>
    </subcellularLocation>
</comment>
<dbReference type="Proteomes" id="UP000737018">
    <property type="component" value="Unassembled WGS sequence"/>
</dbReference>
<feature type="transmembrane region" description="Helical" evidence="9">
    <location>
        <begin position="614"/>
        <end position="634"/>
    </location>
</feature>
<dbReference type="InterPro" id="IPR026961">
    <property type="entry name" value="PGG_dom"/>
</dbReference>
<dbReference type="PANTHER" id="PTHR24186:SF50">
    <property type="entry name" value="ANKYRIN REPEAT-CONTAINING PROTEIN ITN1-LIKE ISOFORM X1"/>
    <property type="match status" value="1"/>
</dbReference>
<dbReference type="GO" id="GO:0005886">
    <property type="term" value="C:plasma membrane"/>
    <property type="evidence" value="ECO:0007669"/>
    <property type="project" value="TreeGrafter"/>
</dbReference>
<keyword evidence="6 9" id="KW-0472">Membrane</keyword>
<evidence type="ECO:0000256" key="5">
    <source>
        <dbReference type="ARBA" id="ARBA00023043"/>
    </source>
</evidence>
<dbReference type="Pfam" id="PF12796">
    <property type="entry name" value="Ank_2"/>
    <property type="match status" value="3"/>
</dbReference>
<evidence type="ECO:0000259" key="10">
    <source>
        <dbReference type="Pfam" id="PF13962"/>
    </source>
</evidence>
<evidence type="ECO:0000256" key="9">
    <source>
        <dbReference type="SAM" id="Phobius"/>
    </source>
</evidence>
<keyword evidence="5 7" id="KW-0040">ANK repeat</keyword>
<gene>
    <name evidence="11" type="ORF">CMV_029918</name>
</gene>
<feature type="domain" description="PGG" evidence="10">
    <location>
        <begin position="534"/>
        <end position="637"/>
    </location>
</feature>
<dbReference type="PANTHER" id="PTHR24186">
    <property type="entry name" value="PROTEIN PHOSPHATASE 1 REGULATORY SUBUNIT"/>
    <property type="match status" value="1"/>
</dbReference>
<feature type="transmembrane region" description="Helical" evidence="9">
    <location>
        <begin position="538"/>
        <end position="561"/>
    </location>
</feature>
<evidence type="ECO:0000256" key="7">
    <source>
        <dbReference type="PROSITE-ProRule" id="PRU00023"/>
    </source>
</evidence>
<reference evidence="11" key="1">
    <citation type="submission" date="2020-03" db="EMBL/GenBank/DDBJ databases">
        <title>Castanea mollissima Vanexum genome sequencing.</title>
        <authorList>
            <person name="Staton M."/>
        </authorList>
    </citation>
    <scope>NUCLEOTIDE SEQUENCE</scope>
    <source>
        <tissue evidence="11">Leaf</tissue>
    </source>
</reference>
<evidence type="ECO:0000256" key="1">
    <source>
        <dbReference type="ARBA" id="ARBA00004141"/>
    </source>
</evidence>
<keyword evidence="2 9" id="KW-0812">Transmembrane</keyword>
<comment type="caution">
    <text evidence="11">The sequence shown here is derived from an EMBL/GenBank/DDBJ whole genome shotgun (WGS) entry which is preliminary data.</text>
</comment>
<feature type="transmembrane region" description="Helical" evidence="9">
    <location>
        <begin position="581"/>
        <end position="602"/>
    </location>
</feature>
<name>A0A8J4Q721_9ROSI</name>
<feature type="compositionally biased region" description="Basic and acidic residues" evidence="8">
    <location>
        <begin position="514"/>
        <end position="529"/>
    </location>
</feature>
<evidence type="ECO:0000256" key="6">
    <source>
        <dbReference type="ARBA" id="ARBA00023136"/>
    </source>
</evidence>
<feature type="repeat" description="ANK" evidence="7">
    <location>
        <begin position="156"/>
        <end position="188"/>
    </location>
</feature>
<dbReference type="SMART" id="SM00248">
    <property type="entry name" value="ANK"/>
    <property type="match status" value="8"/>
</dbReference>
<evidence type="ECO:0000256" key="2">
    <source>
        <dbReference type="ARBA" id="ARBA00022692"/>
    </source>
</evidence>
<organism evidence="11 12">
    <name type="scientific">Castanea mollissima</name>
    <name type="common">Chinese chestnut</name>
    <dbReference type="NCBI Taxonomy" id="60419"/>
    <lineage>
        <taxon>Eukaryota</taxon>
        <taxon>Viridiplantae</taxon>
        <taxon>Streptophyta</taxon>
        <taxon>Embryophyta</taxon>
        <taxon>Tracheophyta</taxon>
        <taxon>Spermatophyta</taxon>
        <taxon>Magnoliopsida</taxon>
        <taxon>eudicotyledons</taxon>
        <taxon>Gunneridae</taxon>
        <taxon>Pentapetalae</taxon>
        <taxon>rosids</taxon>
        <taxon>fabids</taxon>
        <taxon>Fagales</taxon>
        <taxon>Fagaceae</taxon>
        <taxon>Castanea</taxon>
    </lineage>
</organism>
<dbReference type="InterPro" id="IPR002110">
    <property type="entry name" value="Ankyrin_rpt"/>
</dbReference>
<dbReference type="OrthoDB" id="1847170at2759"/>
<dbReference type="Pfam" id="PF13962">
    <property type="entry name" value="PGG"/>
    <property type="match status" value="1"/>
</dbReference>
<feature type="repeat" description="ANK" evidence="7">
    <location>
        <begin position="313"/>
        <end position="345"/>
    </location>
</feature>
<dbReference type="AlphaFoldDB" id="A0A8J4Q721"/>
<proteinExistence type="predicted"/>
<sequence length="683" mass="77431">MIRKVGYQQDCACGTKSNLFKEISIDYMGKTCSMDPEKGFHEVHIEDNIEVILCKRKIELYNDVVEEREDFTVEAEVLREVTSTKNTILHVAAKSGNMKIAKKIIDFDPSLLHERNSKGNTPLHIAASLGHLDMTNFLLSQHQHMTVPLLMIKNENNETALHDAVRNGHNEIVKKLIEKCPSLTSLRNKDGESPLFMAVDRGFFDIATHILDIEECREYKGSKGMNILHAAAIRIDKSNLFKLCTHELFTWKAVASFLREVHHNLYAIRDSFYQTKIPKEILDKRSKLDITKKDFMEKVIDKFPKAITEEDDFGWTPLHYAAHFGEVELVKLFLDRDISLAYKQNNEGMCALHISAKKGRVDVMGMFIERCPYTCQLFDKSHRTALHLVAESGHTKALKVFFQNRKFAFRDLMNEKDDEGNTPFHIAAANGHYALLMSLADVRRMGGAVNKKGESILDIIQADSQLMEDEKKIIMSNLERHNVLWSLETMVDRQTIKVKNPKAGGTGAANSSEENGKKDKEDDNMKAKEEKKDDIKDLANFNLVVATIIATVTFAAAFQVPGGNGGDGLANLREKGSFVKFLIYDSLAFGFSAVSIFANFAYPFLAKVTRITYPIMLSLVLTEFSLICLVLAFIEGTRSVLTENSWLPEVVYASLFPISFFLVRPIIVRKTFLYSSRKLPWYL</sequence>
<evidence type="ECO:0000256" key="8">
    <source>
        <dbReference type="SAM" id="MobiDB-lite"/>
    </source>
</evidence>
<dbReference type="PROSITE" id="PS50088">
    <property type="entry name" value="ANK_REPEAT"/>
    <property type="match status" value="3"/>
</dbReference>
<evidence type="ECO:0000313" key="11">
    <source>
        <dbReference type="EMBL" id="KAF3943536.1"/>
    </source>
</evidence>
<evidence type="ECO:0000313" key="12">
    <source>
        <dbReference type="Proteomes" id="UP000737018"/>
    </source>
</evidence>
<keyword evidence="4 9" id="KW-1133">Transmembrane helix</keyword>
<evidence type="ECO:0000256" key="4">
    <source>
        <dbReference type="ARBA" id="ARBA00022989"/>
    </source>
</evidence>
<protein>
    <recommendedName>
        <fullName evidence="10">PGG domain-containing protein</fullName>
    </recommendedName>
</protein>
<dbReference type="SUPFAM" id="SSF48403">
    <property type="entry name" value="Ankyrin repeat"/>
    <property type="match status" value="2"/>
</dbReference>
<dbReference type="InterPro" id="IPR036770">
    <property type="entry name" value="Ankyrin_rpt-contain_sf"/>
</dbReference>
<accession>A0A8J4Q721</accession>
<keyword evidence="12" id="KW-1185">Reference proteome</keyword>